<dbReference type="GO" id="GO:0043022">
    <property type="term" value="F:ribosome binding"/>
    <property type="evidence" value="ECO:0007669"/>
    <property type="project" value="UniProtKB-UniRule"/>
</dbReference>
<dbReference type="SUPFAM" id="SSF54980">
    <property type="entry name" value="EF-G C-terminal domain-like"/>
    <property type="match status" value="2"/>
</dbReference>
<dbReference type="GO" id="GO:0005886">
    <property type="term" value="C:plasma membrane"/>
    <property type="evidence" value="ECO:0007669"/>
    <property type="project" value="UniProtKB-SubCell"/>
</dbReference>
<feature type="binding site" evidence="12">
    <location>
        <begin position="18"/>
        <end position="23"/>
    </location>
    <ligand>
        <name>GTP</name>
        <dbReference type="ChEBI" id="CHEBI:37565"/>
    </ligand>
</feature>
<dbReference type="InterPro" id="IPR000640">
    <property type="entry name" value="EFG_V-like"/>
</dbReference>
<dbReference type="Pfam" id="PF03144">
    <property type="entry name" value="GTP_EFTU_D2"/>
    <property type="match status" value="1"/>
</dbReference>
<organism evidence="14 15">
    <name type="scientific">Desulfocicer vacuolatum DSM 3385</name>
    <dbReference type="NCBI Taxonomy" id="1121400"/>
    <lineage>
        <taxon>Bacteria</taxon>
        <taxon>Pseudomonadati</taxon>
        <taxon>Thermodesulfobacteriota</taxon>
        <taxon>Desulfobacteria</taxon>
        <taxon>Desulfobacterales</taxon>
        <taxon>Desulfobacteraceae</taxon>
        <taxon>Desulfocicer</taxon>
    </lineage>
</organism>
<keyword evidence="7 12" id="KW-0472">Membrane</keyword>
<dbReference type="EMBL" id="FWXY01000013">
    <property type="protein sequence ID" value="SMC87281.1"/>
    <property type="molecule type" value="Genomic_DNA"/>
</dbReference>
<dbReference type="InterPro" id="IPR027417">
    <property type="entry name" value="P-loop_NTPase"/>
</dbReference>
<dbReference type="Gene3D" id="2.40.30.10">
    <property type="entry name" value="Translation factors"/>
    <property type="match status" value="1"/>
</dbReference>
<evidence type="ECO:0000256" key="10">
    <source>
        <dbReference type="ARBA" id="ARBA00061052"/>
    </source>
</evidence>
<dbReference type="Pfam" id="PF06421">
    <property type="entry name" value="LepA_C"/>
    <property type="match status" value="1"/>
</dbReference>
<dbReference type="PROSITE" id="PS00301">
    <property type="entry name" value="G_TR_1"/>
    <property type="match status" value="1"/>
</dbReference>
<evidence type="ECO:0000256" key="9">
    <source>
        <dbReference type="ARBA" id="ARBA00057626"/>
    </source>
</evidence>
<comment type="subcellular location">
    <subcellularLocation>
        <location evidence="12">Cell membrane</location>
        <topology evidence="12">Peripheral membrane protein</topology>
        <orientation evidence="12">Cytoplasmic side</orientation>
    </subcellularLocation>
</comment>
<dbReference type="GO" id="GO:0005525">
    <property type="term" value="F:GTP binding"/>
    <property type="evidence" value="ECO:0007669"/>
    <property type="project" value="UniProtKB-UniRule"/>
</dbReference>
<dbReference type="STRING" id="1121400.SAMN02746065_11321"/>
<dbReference type="PANTHER" id="PTHR43512:SF4">
    <property type="entry name" value="TRANSLATION FACTOR GUF1 HOMOLOG, CHLOROPLASTIC"/>
    <property type="match status" value="1"/>
</dbReference>
<keyword evidence="6 12" id="KW-0342">GTP-binding</keyword>
<dbReference type="Gene3D" id="3.30.70.870">
    <property type="entry name" value="Elongation Factor G (Translational Gtpase), domain 3"/>
    <property type="match status" value="1"/>
</dbReference>
<keyword evidence="15" id="KW-1185">Reference proteome</keyword>
<dbReference type="Gene3D" id="3.40.50.300">
    <property type="entry name" value="P-loop containing nucleotide triphosphate hydrolases"/>
    <property type="match status" value="1"/>
</dbReference>
<evidence type="ECO:0000256" key="6">
    <source>
        <dbReference type="ARBA" id="ARBA00023134"/>
    </source>
</evidence>
<dbReference type="FunFam" id="3.30.70.240:FF:000007">
    <property type="entry name" value="Translation factor GUF1, mitochondrial"/>
    <property type="match status" value="1"/>
</dbReference>
<evidence type="ECO:0000256" key="5">
    <source>
        <dbReference type="ARBA" id="ARBA00022917"/>
    </source>
</evidence>
<evidence type="ECO:0000256" key="1">
    <source>
        <dbReference type="ARBA" id="ARBA00005454"/>
    </source>
</evidence>
<dbReference type="Pfam" id="PF00009">
    <property type="entry name" value="GTP_EFTU"/>
    <property type="match status" value="1"/>
</dbReference>
<dbReference type="CDD" id="cd01890">
    <property type="entry name" value="LepA"/>
    <property type="match status" value="1"/>
</dbReference>
<name>A0A1W2CPZ8_9BACT</name>
<dbReference type="Pfam" id="PF00679">
    <property type="entry name" value="EFG_C"/>
    <property type="match status" value="1"/>
</dbReference>
<evidence type="ECO:0000313" key="14">
    <source>
        <dbReference type="EMBL" id="SMC87281.1"/>
    </source>
</evidence>
<dbReference type="GO" id="GO:0045727">
    <property type="term" value="P:positive regulation of translation"/>
    <property type="evidence" value="ECO:0007669"/>
    <property type="project" value="UniProtKB-UniRule"/>
</dbReference>
<comment type="catalytic activity">
    <reaction evidence="8 12">
        <text>GTP + H2O = GDP + phosphate + H(+)</text>
        <dbReference type="Rhea" id="RHEA:19669"/>
        <dbReference type="ChEBI" id="CHEBI:15377"/>
        <dbReference type="ChEBI" id="CHEBI:15378"/>
        <dbReference type="ChEBI" id="CHEBI:37565"/>
        <dbReference type="ChEBI" id="CHEBI:43474"/>
        <dbReference type="ChEBI" id="CHEBI:58189"/>
        <dbReference type="EC" id="3.6.5.n1"/>
    </reaction>
</comment>
<keyword evidence="2 12" id="KW-1003">Cell membrane</keyword>
<feature type="binding site" evidence="12">
    <location>
        <begin position="135"/>
        <end position="138"/>
    </location>
    <ligand>
        <name>GTP</name>
        <dbReference type="ChEBI" id="CHEBI:37565"/>
    </ligand>
</feature>
<dbReference type="EC" id="3.6.5.n1" evidence="11 12"/>
<dbReference type="GO" id="GO:0003746">
    <property type="term" value="F:translation elongation factor activity"/>
    <property type="evidence" value="ECO:0007669"/>
    <property type="project" value="UniProtKB-UniRule"/>
</dbReference>
<keyword evidence="3 12" id="KW-0547">Nucleotide-binding</keyword>
<keyword evidence="5 12" id="KW-0648">Protein biosynthesis</keyword>
<dbReference type="InterPro" id="IPR006297">
    <property type="entry name" value="EF-4"/>
</dbReference>
<dbReference type="InterPro" id="IPR035654">
    <property type="entry name" value="LepA_IV"/>
</dbReference>
<dbReference type="CDD" id="cd03709">
    <property type="entry name" value="lepA_C"/>
    <property type="match status" value="1"/>
</dbReference>
<evidence type="ECO:0000256" key="4">
    <source>
        <dbReference type="ARBA" id="ARBA00022801"/>
    </source>
</evidence>
<dbReference type="SUPFAM" id="SSF52540">
    <property type="entry name" value="P-loop containing nucleoside triphosphate hydrolases"/>
    <property type="match status" value="1"/>
</dbReference>
<protein>
    <recommendedName>
        <fullName evidence="11 12">Elongation factor 4</fullName>
        <shortName evidence="12">EF-4</shortName>
        <ecNumber evidence="11 12">3.6.5.n1</ecNumber>
    </recommendedName>
    <alternativeName>
        <fullName evidence="12">Ribosomal back-translocase LepA</fullName>
    </alternativeName>
</protein>
<dbReference type="InterPro" id="IPR035647">
    <property type="entry name" value="EFG_III/V"/>
</dbReference>
<dbReference type="NCBIfam" id="TIGR00231">
    <property type="entry name" value="small_GTP"/>
    <property type="match status" value="1"/>
</dbReference>
<dbReference type="InterPro" id="IPR038363">
    <property type="entry name" value="LepA_C_sf"/>
</dbReference>
<evidence type="ECO:0000256" key="2">
    <source>
        <dbReference type="ARBA" id="ARBA00022475"/>
    </source>
</evidence>
<dbReference type="InterPro" id="IPR000795">
    <property type="entry name" value="T_Tr_GTP-bd_dom"/>
</dbReference>
<dbReference type="HAMAP" id="MF_00071">
    <property type="entry name" value="LepA"/>
    <property type="match status" value="1"/>
</dbReference>
<proteinExistence type="inferred from homology"/>
<feature type="domain" description="Tr-type G" evidence="13">
    <location>
        <begin position="6"/>
        <end position="188"/>
    </location>
</feature>
<keyword evidence="4 12" id="KW-0378">Hydrolase</keyword>
<dbReference type="Proteomes" id="UP000192418">
    <property type="component" value="Unassembled WGS sequence"/>
</dbReference>
<sequence length="601" mass="67058">MSVKIENIRNFSIIAHIDHGKSTLSDRLIQLAEIVSDRDFKDQMLDSMDIERERGITIKSQTVTLPYTAADGETYLLNLIDTPGHVDFSYEVSRALASCEGAFLLVDASQGVEAQTLANIYLAMEHDLEIVPVINKIDLPSAEIEWAKDQIDEDLGLDGDSALQVSAKTGQGVEAVFEAAVNLMPSPEGDSNAPLQALIFDSHYDPYRGTIVHVRIFHGTIKKGDKISFLSNNSQYKVEEVGLFQIVRKPMDKLEAGQVGYIIAGIKTIRDVSCGDTVTLAENPCVQPMPGFREPNPVVFSSMYPVASDDYAELTEALEKLKLNDASLIFEKDASAALGFGYRCGFLGLLHLEVVQERLEREYDISLILTSPSVQYEITRSDGTVEIIDNPALYPDPMEIEKTREPFIKAAIIIPDRYMGAVMQVCLEHRGVSTNYQYLTSNRIEMKFDLPLAEVVYEFYDRLKSVTQGYGSFDYEIAGYQETDLVKLDFLVNGERVDALSQLVHRDKAVDRARNACKQLREEIPRQMFKIAIQGAIGGKIISRETVSAYRKDVTAKCYGGDISRKRKLLEKQKKGKKRMKMVGAVEIPQSAFLSVLKSGK</sequence>
<evidence type="ECO:0000259" key="13">
    <source>
        <dbReference type="PROSITE" id="PS51722"/>
    </source>
</evidence>
<dbReference type="FunFam" id="3.30.70.870:FF:000004">
    <property type="entry name" value="Translation factor GUF1, mitochondrial"/>
    <property type="match status" value="1"/>
</dbReference>
<dbReference type="SMART" id="SM00838">
    <property type="entry name" value="EFG_C"/>
    <property type="match status" value="1"/>
</dbReference>
<dbReference type="GO" id="GO:0003924">
    <property type="term" value="F:GTPase activity"/>
    <property type="evidence" value="ECO:0007669"/>
    <property type="project" value="UniProtKB-UniRule"/>
</dbReference>
<dbReference type="AlphaFoldDB" id="A0A1W2CPZ8"/>
<dbReference type="FunFam" id="3.40.50.300:FF:000078">
    <property type="entry name" value="Elongation factor 4"/>
    <property type="match status" value="1"/>
</dbReference>
<dbReference type="InterPro" id="IPR004161">
    <property type="entry name" value="EFTu-like_2"/>
</dbReference>
<dbReference type="PANTHER" id="PTHR43512">
    <property type="entry name" value="TRANSLATION FACTOR GUF1-RELATED"/>
    <property type="match status" value="1"/>
</dbReference>
<dbReference type="InterPro" id="IPR005225">
    <property type="entry name" value="Small_GTP-bd"/>
</dbReference>
<dbReference type="Gene3D" id="3.30.70.240">
    <property type="match status" value="1"/>
</dbReference>
<dbReference type="PRINTS" id="PR00315">
    <property type="entry name" value="ELONGATNFCT"/>
</dbReference>
<evidence type="ECO:0000256" key="7">
    <source>
        <dbReference type="ARBA" id="ARBA00023136"/>
    </source>
</evidence>
<dbReference type="InterPro" id="IPR031157">
    <property type="entry name" value="G_TR_CS"/>
</dbReference>
<accession>A0A1W2CPZ8</accession>
<dbReference type="Gene3D" id="3.30.70.2570">
    <property type="entry name" value="Elongation factor 4, C-terminal domain"/>
    <property type="match status" value="1"/>
</dbReference>
<evidence type="ECO:0000313" key="15">
    <source>
        <dbReference type="Proteomes" id="UP000192418"/>
    </source>
</evidence>
<dbReference type="FunFam" id="2.40.30.10:FF:000015">
    <property type="entry name" value="Translation factor GUF1, mitochondrial"/>
    <property type="match status" value="1"/>
</dbReference>
<dbReference type="CDD" id="cd16260">
    <property type="entry name" value="EF4_III"/>
    <property type="match status" value="1"/>
</dbReference>
<dbReference type="PROSITE" id="PS51722">
    <property type="entry name" value="G_TR_2"/>
    <property type="match status" value="1"/>
</dbReference>
<dbReference type="InterPro" id="IPR013842">
    <property type="entry name" value="LepA_CTD"/>
</dbReference>
<dbReference type="CDD" id="cd03699">
    <property type="entry name" value="EF4_II"/>
    <property type="match status" value="1"/>
</dbReference>
<dbReference type="FunFam" id="3.30.70.2570:FF:000001">
    <property type="entry name" value="Translation factor GUF1, mitochondrial"/>
    <property type="match status" value="1"/>
</dbReference>
<dbReference type="NCBIfam" id="TIGR01393">
    <property type="entry name" value="lepA"/>
    <property type="match status" value="1"/>
</dbReference>
<evidence type="ECO:0000256" key="11">
    <source>
        <dbReference type="ARBA" id="ARBA00066744"/>
    </source>
</evidence>
<gene>
    <name evidence="12" type="primary">lepA</name>
    <name evidence="14" type="ORF">SAMN02746065_11321</name>
</gene>
<evidence type="ECO:0000256" key="12">
    <source>
        <dbReference type="HAMAP-Rule" id="MF_00071"/>
    </source>
</evidence>
<evidence type="ECO:0000256" key="3">
    <source>
        <dbReference type="ARBA" id="ARBA00022741"/>
    </source>
</evidence>
<reference evidence="14 15" key="1">
    <citation type="submission" date="2017-04" db="EMBL/GenBank/DDBJ databases">
        <authorList>
            <person name="Afonso C.L."/>
            <person name="Miller P.J."/>
            <person name="Scott M.A."/>
            <person name="Spackman E."/>
            <person name="Goraichik I."/>
            <person name="Dimitrov K.M."/>
            <person name="Suarez D.L."/>
            <person name="Swayne D.E."/>
        </authorList>
    </citation>
    <scope>NUCLEOTIDE SEQUENCE [LARGE SCALE GENOMIC DNA]</scope>
    <source>
        <strain evidence="14 15">DSM 3385</strain>
    </source>
</reference>
<evidence type="ECO:0000256" key="8">
    <source>
        <dbReference type="ARBA" id="ARBA00050293"/>
    </source>
</evidence>
<comment type="similarity">
    <text evidence="1 12">Belongs to the TRAFAC class translation factor GTPase superfamily. Classic translation factor GTPase family. LepA subfamily.</text>
</comment>
<comment type="similarity">
    <text evidence="10">Belongs to the GTP-binding elongation factor family. LepA subfamily.</text>
</comment>
<comment type="function">
    <text evidence="9 12">Required for accurate and efficient protein synthesis under certain stress conditions. May act as a fidelity factor of the translation reaction, by catalyzing a one-codon backward translocation of tRNAs on improperly translocated ribosomes. Back-translocation proceeds from a post-translocation (POST) complex to a pre-translocation (PRE) complex, thus giving elongation factor G a second chance to translocate the tRNAs correctly. Binds to ribosomes in a GTP-dependent manner.</text>
</comment>